<evidence type="ECO:0000256" key="11">
    <source>
        <dbReference type="SAM" id="MobiDB-lite"/>
    </source>
</evidence>
<protein>
    <recommendedName>
        <fullName evidence="9">U3 small nucleolar RNA-associated protein 18 homolog</fullName>
    </recommendedName>
    <alternativeName>
        <fullName evidence="10">WD repeat-containing protein 50</fullName>
    </alternativeName>
</protein>
<evidence type="ECO:0000256" key="5">
    <source>
        <dbReference type="ARBA" id="ARBA00022737"/>
    </source>
</evidence>
<evidence type="ECO:0000256" key="7">
    <source>
        <dbReference type="ARBA" id="ARBA00025767"/>
    </source>
</evidence>
<comment type="similarity">
    <text evidence="7">Belongs to the WD repeat UTP18 family.</text>
</comment>
<evidence type="ECO:0000256" key="2">
    <source>
        <dbReference type="ARBA" id="ARBA00022552"/>
    </source>
</evidence>
<feature type="region of interest" description="Disordered" evidence="11">
    <location>
        <begin position="76"/>
        <end position="118"/>
    </location>
</feature>
<dbReference type="GO" id="GO:0032040">
    <property type="term" value="C:small-subunit processome"/>
    <property type="evidence" value="ECO:0007669"/>
    <property type="project" value="TreeGrafter"/>
</dbReference>
<comment type="function">
    <text evidence="8">Part of the small subunit (SSU) processome, first precursor of the small eukaryotic ribosomal subunit. During the assembly of the SSU processome in the nucleolus, many ribosome biogenesis factors, an RNA chaperone and ribosomal proteins associate with the nascent pre-rRNA and work in concert to generate RNA folding, modifications, rearrangements and cleavage as well as targeted degradation of pre-ribosomal RNA by the RNA exosome. Involved in nucleolar processing of pre-18S ribosomal RNA.</text>
</comment>
<dbReference type="GO" id="GO:0006364">
    <property type="term" value="P:rRNA processing"/>
    <property type="evidence" value="ECO:0007669"/>
    <property type="project" value="UniProtKB-KW"/>
</dbReference>
<gene>
    <name evidence="12" type="primary">UTP18</name>
</gene>
<keyword evidence="5" id="KW-0677">Repeat</keyword>
<sequence>MGEAEEGNKAKKGGHVTARAARGSSSLTWCGAGRRPPIGRGAGTSPAAWTLGRASGSGVSAVAMRASAAPRVLAAARQRRRRPAELKLAAKKSSNNSKKKMVKRARPRAKEMEAAAAEEASRRARHLRAISGATAAERELEELVFGDSLVAEEAELLQRLAGPQPSAARSGAQPCRSGHSESENEAKGGFPSKGPVWVDEDDEAEERVDMTHRYRRELMKSDAEKILTKKKLKARLEEQFQRAMGGVPAWADRENRKKSKQAASDSGSDEDDDLLCRTGNFISSSESLPRGILEMKSCLPANQERLADGKLSTVQFHPSAQVVLTAGRDRSVSLFQVDGIRNPKIQSIYLESFPIYKARFSADGEQVIATGTHHKVFYVYDMMAGSIIPVHQVRGMEEKFVKNFEVSPDGSFMLLTGTSGYLHLLSMKTKELISTMKVNGRTTASAFTSDSSKIYSYSKEGEVFIWDVRSRKCLHKFEDEGSLEGKCIAVSRNNQYVACGSVSGVVNLYTTDVCLKENHPKPVKAIMNLVTSATSVTFNPTTEILAVASNEADEAVKLVHIPSYTVFSNFPVFRRKQIYLTQSMDFSPRSGFFSIANNKGKALLYRLKHYSDF</sequence>
<dbReference type="KEGG" id="pcoc:116232402"/>
<dbReference type="SUPFAM" id="SSF50978">
    <property type="entry name" value="WD40 repeat-like"/>
    <property type="match status" value="1"/>
</dbReference>
<reference evidence="12" key="1">
    <citation type="submission" date="2025-08" db="UniProtKB">
        <authorList>
            <consortium name="Ensembl"/>
        </authorList>
    </citation>
    <scope>IDENTIFICATION</scope>
</reference>
<feature type="region of interest" description="Disordered" evidence="11">
    <location>
        <begin position="247"/>
        <end position="271"/>
    </location>
</feature>
<dbReference type="Ensembl" id="ENSPCLT00000013998.1">
    <property type="protein sequence ID" value="ENSPCLP00000010411.1"/>
    <property type="gene ID" value="ENSPCLG00000008578.1"/>
</dbReference>
<evidence type="ECO:0000256" key="4">
    <source>
        <dbReference type="ARBA" id="ARBA00022574"/>
    </source>
</evidence>
<dbReference type="InterPro" id="IPR036322">
    <property type="entry name" value="WD40_repeat_dom_sf"/>
</dbReference>
<evidence type="ECO:0000256" key="6">
    <source>
        <dbReference type="ARBA" id="ARBA00023242"/>
    </source>
</evidence>
<feature type="region of interest" description="Disordered" evidence="11">
    <location>
        <begin position="161"/>
        <end position="204"/>
    </location>
</feature>
<dbReference type="AlphaFoldDB" id="A0A669Q8I6"/>
<dbReference type="Gene3D" id="2.130.10.10">
    <property type="entry name" value="YVTN repeat-like/Quinoprotein amine dehydrogenase"/>
    <property type="match status" value="1"/>
</dbReference>
<dbReference type="OrthoDB" id="1935146at2759"/>
<evidence type="ECO:0000256" key="8">
    <source>
        <dbReference type="ARBA" id="ARBA00058527"/>
    </source>
</evidence>
<comment type="subcellular location">
    <subcellularLocation>
        <location evidence="1">Nucleus</location>
        <location evidence="1">Nucleolus</location>
    </subcellularLocation>
</comment>
<proteinExistence type="inferred from homology"/>
<evidence type="ECO:0000313" key="13">
    <source>
        <dbReference type="Proteomes" id="UP000472261"/>
    </source>
</evidence>
<dbReference type="SMART" id="SM00320">
    <property type="entry name" value="WD40"/>
    <property type="match status" value="6"/>
</dbReference>
<dbReference type="OMA" id="KIRMWEI"/>
<evidence type="ECO:0000313" key="12">
    <source>
        <dbReference type="Ensembl" id="ENSPCLP00000010411.1"/>
    </source>
</evidence>
<accession>A0A669Q8I6</accession>
<dbReference type="CTD" id="51096"/>
<dbReference type="FunFam" id="2.130.10.10:FF:000121">
    <property type="entry name" value="U3 small nucleolar RNA-associated protein 18 homolog"/>
    <property type="match status" value="1"/>
</dbReference>
<keyword evidence="13" id="KW-1185">Reference proteome</keyword>
<dbReference type="RefSeq" id="XP_031454565.1">
    <property type="nucleotide sequence ID" value="XM_031598705.1"/>
</dbReference>
<keyword evidence="4" id="KW-0853">WD repeat</keyword>
<feature type="compositionally biased region" description="Basic residues" evidence="11">
    <location>
        <begin position="97"/>
        <end position="107"/>
    </location>
</feature>
<evidence type="ECO:0000256" key="10">
    <source>
        <dbReference type="ARBA" id="ARBA00075773"/>
    </source>
</evidence>
<dbReference type="InterPro" id="IPR045161">
    <property type="entry name" value="Utp18"/>
</dbReference>
<dbReference type="GeneID" id="116232402"/>
<organism evidence="12 13">
    <name type="scientific">Phasianus colchicus</name>
    <name type="common">Common pheasant</name>
    <dbReference type="NCBI Taxonomy" id="9054"/>
    <lineage>
        <taxon>Eukaryota</taxon>
        <taxon>Metazoa</taxon>
        <taxon>Chordata</taxon>
        <taxon>Craniata</taxon>
        <taxon>Vertebrata</taxon>
        <taxon>Euteleostomi</taxon>
        <taxon>Archelosauria</taxon>
        <taxon>Archosauria</taxon>
        <taxon>Dinosauria</taxon>
        <taxon>Saurischia</taxon>
        <taxon>Theropoda</taxon>
        <taxon>Coelurosauria</taxon>
        <taxon>Aves</taxon>
        <taxon>Neognathae</taxon>
        <taxon>Galloanserae</taxon>
        <taxon>Galliformes</taxon>
        <taxon>Phasianidae</taxon>
        <taxon>Phasianinae</taxon>
        <taxon>Phasianus</taxon>
    </lineage>
</organism>
<keyword evidence="2" id="KW-0698">rRNA processing</keyword>
<dbReference type="GO" id="GO:0034388">
    <property type="term" value="C:Pwp2p-containing subcomplex of 90S preribosome"/>
    <property type="evidence" value="ECO:0007669"/>
    <property type="project" value="TreeGrafter"/>
</dbReference>
<dbReference type="PANTHER" id="PTHR18359:SF0">
    <property type="entry name" value="U3 SMALL NUCLEOLAR RNA-ASSOCIATED PROTEIN 18 HOMOLOG"/>
    <property type="match status" value="1"/>
</dbReference>
<dbReference type="PANTHER" id="PTHR18359">
    <property type="entry name" value="WD-REPEAT PROTEIN-RELATED"/>
    <property type="match status" value="1"/>
</dbReference>
<reference evidence="12" key="2">
    <citation type="submission" date="2025-09" db="UniProtKB">
        <authorList>
            <consortium name="Ensembl"/>
        </authorList>
    </citation>
    <scope>IDENTIFICATION</scope>
</reference>
<dbReference type="InterPro" id="IPR015943">
    <property type="entry name" value="WD40/YVTN_repeat-like_dom_sf"/>
</dbReference>
<keyword evidence="6" id="KW-0539">Nucleus</keyword>
<dbReference type="InterPro" id="IPR001680">
    <property type="entry name" value="WD40_rpt"/>
</dbReference>
<name>A0A669Q8I6_PHACC</name>
<evidence type="ECO:0000256" key="9">
    <source>
        <dbReference type="ARBA" id="ARBA00074442"/>
    </source>
</evidence>
<dbReference type="Proteomes" id="UP000472261">
    <property type="component" value="Unplaced"/>
</dbReference>
<keyword evidence="3" id="KW-0597">Phosphoprotein</keyword>
<evidence type="ECO:0000256" key="1">
    <source>
        <dbReference type="ARBA" id="ARBA00004604"/>
    </source>
</evidence>
<feature type="region of interest" description="Disordered" evidence="11">
    <location>
        <begin position="1"/>
        <end position="45"/>
    </location>
</feature>
<evidence type="ECO:0000256" key="3">
    <source>
        <dbReference type="ARBA" id="ARBA00022553"/>
    </source>
</evidence>